<reference evidence="1 2" key="2">
    <citation type="journal article" date="2023" name="Plant Pathol.">
        <title>Dismantling and reorganizing Pseudomonas marginalis sensu#lato.</title>
        <authorList>
            <person name="Sawada H."/>
            <person name="Fujikawa T."/>
            <person name="Satou M."/>
        </authorList>
    </citation>
    <scope>NUCLEOTIDE SEQUENCE [LARGE SCALE GENOMIC DNA]</scope>
    <source>
        <strain evidence="1 2">MAFF 212408</strain>
    </source>
</reference>
<reference evidence="1 2" key="1">
    <citation type="journal article" date="2020" name="Int. J. Syst. Evol. Microbiol.">
        <title>Pseudomonas kitaguniensis sp. nov., a pathogen causing bacterial rot of Welsh onion in Japan.</title>
        <authorList>
            <person name="Sawada H."/>
            <person name="Fujikawa T."/>
            <person name="Nishiwaki Y."/>
            <person name="Horita H."/>
        </authorList>
    </citation>
    <scope>NUCLEOTIDE SEQUENCE [LARGE SCALE GENOMIC DNA]</scope>
    <source>
        <strain evidence="1 2">MAFF 212408</strain>
    </source>
</reference>
<dbReference type="SUPFAM" id="SSF69279">
    <property type="entry name" value="Phage tail proteins"/>
    <property type="match status" value="1"/>
</dbReference>
<evidence type="ECO:0000313" key="2">
    <source>
        <dbReference type="Proteomes" id="UP000326112"/>
    </source>
</evidence>
<name>A0A5N7KHF0_9PSED</name>
<feature type="non-terminal residue" evidence="1">
    <location>
        <position position="85"/>
    </location>
</feature>
<accession>A0A5N7KHF0</accession>
<sequence>MFVATPHAQFNLTINDFEHDFQVLSFTGKESISTPFSFDLELVSEHPDLNIERLLHKQAFLAFNNTGAGVHGQIYRVAQGDSGKR</sequence>
<proteinExistence type="predicted"/>
<comment type="caution">
    <text evidence="1">The sequence shown here is derived from an EMBL/GenBank/DDBJ whole genome shotgun (WGS) entry which is preliminary data.</text>
</comment>
<organism evidence="1 2">
    <name type="scientific">Pseudomonas kitaguniensis</name>
    <dbReference type="NCBI Taxonomy" id="2607908"/>
    <lineage>
        <taxon>Bacteria</taxon>
        <taxon>Pseudomonadati</taxon>
        <taxon>Pseudomonadota</taxon>
        <taxon>Gammaproteobacteria</taxon>
        <taxon>Pseudomonadales</taxon>
        <taxon>Pseudomonadaceae</taxon>
        <taxon>Pseudomonas</taxon>
    </lineage>
</organism>
<dbReference type="EMBL" id="VUAZ01000011">
    <property type="protein sequence ID" value="MPR01041.1"/>
    <property type="molecule type" value="Genomic_DNA"/>
</dbReference>
<keyword evidence="2" id="KW-1185">Reference proteome</keyword>
<protein>
    <submittedName>
        <fullName evidence="1">Type VI secretion system tip protein VgrG</fullName>
    </submittedName>
</protein>
<dbReference type="Gene3D" id="2.30.110.50">
    <property type="match status" value="1"/>
</dbReference>
<evidence type="ECO:0000313" key="1">
    <source>
        <dbReference type="EMBL" id="MPR01041.1"/>
    </source>
</evidence>
<dbReference type="Proteomes" id="UP000326112">
    <property type="component" value="Unassembled WGS sequence"/>
</dbReference>
<gene>
    <name evidence="1" type="ORF">F0169_02500</name>
</gene>